<feature type="domain" description="RNA polymerase sigma factor 70 region 4 type 2" evidence="6">
    <location>
        <begin position="115"/>
        <end position="166"/>
    </location>
</feature>
<dbReference type="InterPro" id="IPR014284">
    <property type="entry name" value="RNA_pol_sigma-70_dom"/>
</dbReference>
<evidence type="ECO:0000256" key="4">
    <source>
        <dbReference type="ARBA" id="ARBA00023163"/>
    </source>
</evidence>
<dbReference type="SUPFAM" id="SSF88659">
    <property type="entry name" value="Sigma3 and sigma4 domains of RNA polymerase sigma factors"/>
    <property type="match status" value="1"/>
</dbReference>
<dbReference type="OrthoDB" id="659361at2"/>
<dbReference type="InterPro" id="IPR014327">
    <property type="entry name" value="RNA_pol_sigma70_bacteroid"/>
</dbReference>
<evidence type="ECO:0000259" key="5">
    <source>
        <dbReference type="Pfam" id="PF04542"/>
    </source>
</evidence>
<accession>A0A1H8B3F0</accession>
<dbReference type="PANTHER" id="PTHR43133:SF46">
    <property type="entry name" value="RNA POLYMERASE SIGMA-70 FACTOR ECF SUBFAMILY"/>
    <property type="match status" value="1"/>
</dbReference>
<keyword evidence="3" id="KW-0731">Sigma factor</keyword>
<proteinExistence type="inferred from homology"/>
<dbReference type="PANTHER" id="PTHR43133">
    <property type="entry name" value="RNA POLYMERASE ECF-TYPE SIGMA FACTO"/>
    <property type="match status" value="1"/>
</dbReference>
<dbReference type="InterPro" id="IPR013324">
    <property type="entry name" value="RNA_pol_sigma_r3/r4-like"/>
</dbReference>
<keyword evidence="2" id="KW-0805">Transcription regulation</keyword>
<dbReference type="InterPro" id="IPR039425">
    <property type="entry name" value="RNA_pol_sigma-70-like"/>
</dbReference>
<dbReference type="GO" id="GO:0006352">
    <property type="term" value="P:DNA-templated transcription initiation"/>
    <property type="evidence" value="ECO:0007669"/>
    <property type="project" value="InterPro"/>
</dbReference>
<dbReference type="NCBIfam" id="TIGR02937">
    <property type="entry name" value="sigma70-ECF"/>
    <property type="match status" value="1"/>
</dbReference>
<dbReference type="Gene3D" id="1.10.10.10">
    <property type="entry name" value="Winged helix-like DNA-binding domain superfamily/Winged helix DNA-binding domain"/>
    <property type="match status" value="1"/>
</dbReference>
<dbReference type="Pfam" id="PF08281">
    <property type="entry name" value="Sigma70_r4_2"/>
    <property type="match status" value="1"/>
</dbReference>
<sequence length="192" mass="22630">MDPNDLYSQFRELFLTHYDPLCKYAFTFLKDKESSEDIVQDVFTRIWEKHREVIRSSKIRAYLYTAVRNSSFTHLTKENKLPVYSLTDWDTGEEEASPWDLTAEPEQHDNIHYRELLQKAMDSLPPKCREVFLLSRSGNLSNQEIADHLGISVNTVNNQTWKAMKLLKAFIRKASLWIPPVLFIFFFGDRSF</sequence>
<gene>
    <name evidence="7" type="ORF">SAMN04488505_106110</name>
</gene>
<organism evidence="7 8">
    <name type="scientific">Chitinophaga rupis</name>
    <dbReference type="NCBI Taxonomy" id="573321"/>
    <lineage>
        <taxon>Bacteria</taxon>
        <taxon>Pseudomonadati</taxon>
        <taxon>Bacteroidota</taxon>
        <taxon>Chitinophagia</taxon>
        <taxon>Chitinophagales</taxon>
        <taxon>Chitinophagaceae</taxon>
        <taxon>Chitinophaga</taxon>
    </lineage>
</organism>
<dbReference type="NCBIfam" id="TIGR02985">
    <property type="entry name" value="Sig70_bacteroi1"/>
    <property type="match status" value="1"/>
</dbReference>
<dbReference type="CDD" id="cd06171">
    <property type="entry name" value="Sigma70_r4"/>
    <property type="match status" value="1"/>
</dbReference>
<dbReference type="InterPro" id="IPR007627">
    <property type="entry name" value="RNA_pol_sigma70_r2"/>
</dbReference>
<dbReference type="STRING" id="573321.SAMN04488505_106110"/>
<dbReference type="AlphaFoldDB" id="A0A1H8B3F0"/>
<dbReference type="Proteomes" id="UP000198984">
    <property type="component" value="Unassembled WGS sequence"/>
</dbReference>
<dbReference type="GO" id="GO:0003677">
    <property type="term" value="F:DNA binding"/>
    <property type="evidence" value="ECO:0007669"/>
    <property type="project" value="InterPro"/>
</dbReference>
<dbReference type="SUPFAM" id="SSF88946">
    <property type="entry name" value="Sigma2 domain of RNA polymerase sigma factors"/>
    <property type="match status" value="1"/>
</dbReference>
<evidence type="ECO:0000259" key="6">
    <source>
        <dbReference type="Pfam" id="PF08281"/>
    </source>
</evidence>
<dbReference type="InterPro" id="IPR013249">
    <property type="entry name" value="RNA_pol_sigma70_r4_t2"/>
</dbReference>
<evidence type="ECO:0000313" key="7">
    <source>
        <dbReference type="EMBL" id="SEM77480.1"/>
    </source>
</evidence>
<protein>
    <submittedName>
        <fullName evidence="7">RNA polymerase sigma-70 factor, ECF subfamily</fullName>
    </submittedName>
</protein>
<comment type="similarity">
    <text evidence="1">Belongs to the sigma-70 factor family. ECF subfamily.</text>
</comment>
<dbReference type="Pfam" id="PF04542">
    <property type="entry name" value="Sigma70_r2"/>
    <property type="match status" value="1"/>
</dbReference>
<evidence type="ECO:0000256" key="3">
    <source>
        <dbReference type="ARBA" id="ARBA00023082"/>
    </source>
</evidence>
<evidence type="ECO:0000256" key="2">
    <source>
        <dbReference type="ARBA" id="ARBA00023015"/>
    </source>
</evidence>
<evidence type="ECO:0000313" key="8">
    <source>
        <dbReference type="Proteomes" id="UP000198984"/>
    </source>
</evidence>
<keyword evidence="4" id="KW-0804">Transcription</keyword>
<name>A0A1H8B3F0_9BACT</name>
<dbReference type="InterPro" id="IPR036388">
    <property type="entry name" value="WH-like_DNA-bd_sf"/>
</dbReference>
<reference evidence="7 8" key="1">
    <citation type="submission" date="2016-10" db="EMBL/GenBank/DDBJ databases">
        <authorList>
            <person name="de Groot N.N."/>
        </authorList>
    </citation>
    <scope>NUCLEOTIDE SEQUENCE [LARGE SCALE GENOMIC DNA]</scope>
    <source>
        <strain evidence="7 8">DSM 21039</strain>
    </source>
</reference>
<feature type="domain" description="RNA polymerase sigma-70 region 2" evidence="5">
    <location>
        <begin position="13"/>
        <end position="79"/>
    </location>
</feature>
<dbReference type="Gene3D" id="1.10.1740.10">
    <property type="match status" value="1"/>
</dbReference>
<keyword evidence="8" id="KW-1185">Reference proteome</keyword>
<dbReference type="GO" id="GO:0016987">
    <property type="term" value="F:sigma factor activity"/>
    <property type="evidence" value="ECO:0007669"/>
    <property type="project" value="UniProtKB-KW"/>
</dbReference>
<evidence type="ECO:0000256" key="1">
    <source>
        <dbReference type="ARBA" id="ARBA00010641"/>
    </source>
</evidence>
<dbReference type="RefSeq" id="WP_162277642.1">
    <property type="nucleotide sequence ID" value="NZ_FOBB01000006.1"/>
</dbReference>
<dbReference type="InterPro" id="IPR013325">
    <property type="entry name" value="RNA_pol_sigma_r2"/>
</dbReference>
<dbReference type="EMBL" id="FOBB01000006">
    <property type="protein sequence ID" value="SEM77480.1"/>
    <property type="molecule type" value="Genomic_DNA"/>
</dbReference>